<gene>
    <name evidence="14" type="primary">dnaN</name>
    <name evidence="14" type="ORF">ESZ_00037</name>
</gene>
<evidence type="ECO:0000256" key="9">
    <source>
        <dbReference type="ARBA" id="ARBA00023125"/>
    </source>
</evidence>
<protein>
    <recommendedName>
        <fullName evidence="3">Beta sliding clamp</fullName>
    </recommendedName>
    <alternativeName>
        <fullName evidence="11">Beta-clamp processivity factor</fullName>
    </alternativeName>
    <alternativeName>
        <fullName evidence="10">DNA polymerase III beta sliding clamp subunit</fullName>
    </alternativeName>
</protein>
<feature type="domain" description="DNA polymerase III beta sliding clamp central" evidence="13">
    <location>
        <begin position="140"/>
        <end position="240"/>
    </location>
</feature>
<evidence type="ECO:0000256" key="7">
    <source>
        <dbReference type="ARBA" id="ARBA00022705"/>
    </source>
</evidence>
<evidence type="ECO:0000256" key="4">
    <source>
        <dbReference type="ARBA" id="ARBA00022490"/>
    </source>
</evidence>
<evidence type="ECO:0000256" key="8">
    <source>
        <dbReference type="ARBA" id="ARBA00022932"/>
    </source>
</evidence>
<dbReference type="InterPro" id="IPR022637">
    <property type="entry name" value="DNA_polIII_beta_cen"/>
</dbReference>
<dbReference type="GO" id="GO:0009360">
    <property type="term" value="C:DNA polymerase III complex"/>
    <property type="evidence" value="ECO:0007669"/>
    <property type="project" value="InterPro"/>
</dbReference>
<dbReference type="GO" id="GO:0003677">
    <property type="term" value="F:DNA binding"/>
    <property type="evidence" value="ECO:0007669"/>
    <property type="project" value="UniProtKB-KW"/>
</dbReference>
<dbReference type="PANTHER" id="PTHR30478:SF0">
    <property type="entry name" value="BETA SLIDING CLAMP"/>
    <property type="match status" value="1"/>
</dbReference>
<keyword evidence="15" id="KW-1185">Reference proteome</keyword>
<dbReference type="InterPro" id="IPR001001">
    <property type="entry name" value="DNA_polIII_beta"/>
</dbReference>
<dbReference type="SUPFAM" id="SSF55979">
    <property type="entry name" value="DNA clamp"/>
    <property type="match status" value="2"/>
</dbReference>
<evidence type="ECO:0000313" key="14">
    <source>
        <dbReference type="EMBL" id="CAB3976257.1"/>
    </source>
</evidence>
<evidence type="ECO:0000256" key="5">
    <source>
        <dbReference type="ARBA" id="ARBA00022679"/>
    </source>
</evidence>
<name>A0A6J5JYU1_9GAMM</name>
<dbReference type="GO" id="GO:0005737">
    <property type="term" value="C:cytoplasm"/>
    <property type="evidence" value="ECO:0007669"/>
    <property type="project" value="UniProtKB-SubCell"/>
</dbReference>
<dbReference type="Proteomes" id="UP000509549">
    <property type="component" value="Chromosome"/>
</dbReference>
<evidence type="ECO:0000256" key="1">
    <source>
        <dbReference type="ARBA" id="ARBA00004496"/>
    </source>
</evidence>
<evidence type="ECO:0000313" key="15">
    <source>
        <dbReference type="Proteomes" id="UP000509549"/>
    </source>
</evidence>
<dbReference type="InterPro" id="IPR046938">
    <property type="entry name" value="DNA_clamp_sf"/>
</dbReference>
<dbReference type="KEGG" id="acil:ESZ_00037"/>
<dbReference type="Pfam" id="PF02767">
    <property type="entry name" value="DNA_pol3_beta_2"/>
    <property type="match status" value="1"/>
</dbReference>
<keyword evidence="7" id="KW-0235">DNA replication</keyword>
<dbReference type="Pfam" id="PF00712">
    <property type="entry name" value="DNA_pol3_beta"/>
    <property type="match status" value="1"/>
</dbReference>
<evidence type="ECO:0000259" key="12">
    <source>
        <dbReference type="Pfam" id="PF00712"/>
    </source>
</evidence>
<dbReference type="RefSeq" id="WP_176604794.1">
    <property type="nucleotide sequence ID" value="NZ_LR794158.1"/>
</dbReference>
<dbReference type="GO" id="GO:0008408">
    <property type="term" value="F:3'-5' exonuclease activity"/>
    <property type="evidence" value="ECO:0007669"/>
    <property type="project" value="InterPro"/>
</dbReference>
<evidence type="ECO:0000256" key="2">
    <source>
        <dbReference type="ARBA" id="ARBA00010752"/>
    </source>
</evidence>
<comment type="subcellular location">
    <subcellularLocation>
        <location evidence="1">Cytoplasm</location>
    </subcellularLocation>
</comment>
<dbReference type="GO" id="GO:0006271">
    <property type="term" value="P:DNA strand elongation involved in DNA replication"/>
    <property type="evidence" value="ECO:0007669"/>
    <property type="project" value="TreeGrafter"/>
</dbReference>
<dbReference type="PANTHER" id="PTHR30478">
    <property type="entry name" value="DNA POLYMERASE III SUBUNIT BETA"/>
    <property type="match status" value="1"/>
</dbReference>
<evidence type="ECO:0000256" key="6">
    <source>
        <dbReference type="ARBA" id="ARBA00022695"/>
    </source>
</evidence>
<proteinExistence type="inferred from homology"/>
<keyword evidence="5" id="KW-0808">Transferase</keyword>
<sequence>MEIKIKPKDLIEMLRIVEGGVSTTQKDIISLSILLKKIKNKVFCISINEDIEIVTYKEIKDSIEENVDVILKYDLIYNICRSIKDNSEIKIIKTNNSTEIHTKNSIFEVPLLYSSSFPSFRTEKKILFKTKIISSDLKLLFQYPFVTMSENNQEDFLNGILIDINNNSINAIASDGVKTSFSQILIKECNNRLKIIIPKILIKEFINTYQENEINIINITESYIKIINSKITLTTRLINEIYENNLINIKYEKFTKIILETYDLNKAINLLKTICTNNILVLNSKVNKIMLTVKQKSEKGVVTLKAHLFGQELNLNLNFKHINIISKIIKSDKTEIIVPENKTFLIIKEKNLNCIYVTLPLKI</sequence>
<keyword evidence="8" id="KW-0239">DNA-directed DNA polymerase</keyword>
<keyword evidence="9" id="KW-0238">DNA-binding</keyword>
<feature type="domain" description="DNA polymerase III beta sliding clamp N-terminal" evidence="12">
    <location>
        <begin position="1"/>
        <end position="119"/>
    </location>
</feature>
<dbReference type="EMBL" id="LR794158">
    <property type="protein sequence ID" value="CAB3976257.1"/>
    <property type="molecule type" value="Genomic_DNA"/>
</dbReference>
<accession>A0A6J5JYU1</accession>
<comment type="similarity">
    <text evidence="2">Belongs to the beta sliding clamp family.</text>
</comment>
<keyword evidence="6" id="KW-0548">Nucleotidyltransferase</keyword>
<reference evidence="14 15" key="1">
    <citation type="submission" date="2020-04" db="EMBL/GenBank/DDBJ databases">
        <authorList>
            <person name="Graf S J."/>
        </authorList>
    </citation>
    <scope>NUCLEOTIDE SEQUENCE [LARGE SCALE GENOMIC DNA]</scope>
    <source>
        <strain evidence="14">1</strain>
    </source>
</reference>
<evidence type="ECO:0000259" key="13">
    <source>
        <dbReference type="Pfam" id="PF02767"/>
    </source>
</evidence>
<keyword evidence="4" id="KW-0963">Cytoplasm</keyword>
<evidence type="ECO:0000256" key="10">
    <source>
        <dbReference type="ARBA" id="ARBA00030988"/>
    </source>
</evidence>
<organism evidence="14 15">
    <name type="scientific">Candidatus Azoamicus ciliaticola</name>
    <dbReference type="NCBI Taxonomy" id="2652803"/>
    <lineage>
        <taxon>Bacteria</taxon>
        <taxon>Pseudomonadati</taxon>
        <taxon>Pseudomonadota</taxon>
        <taxon>Gammaproteobacteria</taxon>
        <taxon>Candidatus Azoamicaceae</taxon>
        <taxon>Candidatus Azoamicus</taxon>
    </lineage>
</organism>
<dbReference type="AlphaFoldDB" id="A0A6J5JYU1"/>
<dbReference type="GO" id="GO:0003887">
    <property type="term" value="F:DNA-directed DNA polymerase activity"/>
    <property type="evidence" value="ECO:0007669"/>
    <property type="project" value="UniProtKB-KW"/>
</dbReference>
<dbReference type="Gene3D" id="3.10.150.10">
    <property type="entry name" value="DNA Polymerase III, subunit A, domain 2"/>
    <property type="match status" value="3"/>
</dbReference>
<dbReference type="SMART" id="SM00480">
    <property type="entry name" value="POL3Bc"/>
    <property type="match status" value="1"/>
</dbReference>
<evidence type="ECO:0000256" key="11">
    <source>
        <dbReference type="ARBA" id="ARBA00033276"/>
    </source>
</evidence>
<evidence type="ECO:0000256" key="3">
    <source>
        <dbReference type="ARBA" id="ARBA00021035"/>
    </source>
</evidence>
<dbReference type="InterPro" id="IPR022634">
    <property type="entry name" value="DNA_polIII_beta_N"/>
</dbReference>